<dbReference type="Pfam" id="PF07589">
    <property type="entry name" value="PEP-CTERM"/>
    <property type="match status" value="1"/>
</dbReference>
<evidence type="ECO:0000256" key="1">
    <source>
        <dbReference type="SAM" id="SignalP"/>
    </source>
</evidence>
<name>A0AAW7Y7L7_9GAMM</name>
<evidence type="ECO:0000259" key="2">
    <source>
        <dbReference type="Pfam" id="PF07589"/>
    </source>
</evidence>
<proteinExistence type="predicted"/>
<dbReference type="InterPro" id="IPR013424">
    <property type="entry name" value="Ice-binding_C"/>
</dbReference>
<keyword evidence="1" id="KW-0732">Signal</keyword>
<comment type="caution">
    <text evidence="3">The sequence shown here is derived from an EMBL/GenBank/DDBJ whole genome shotgun (WGS) entry which is preliminary data.</text>
</comment>
<dbReference type="AlphaFoldDB" id="A0AAW7Y7L7"/>
<dbReference type="NCBIfam" id="TIGR02595">
    <property type="entry name" value="PEP_CTERM"/>
    <property type="match status" value="1"/>
</dbReference>
<dbReference type="RefSeq" id="WP_303499734.1">
    <property type="nucleotide sequence ID" value="NZ_JAUOPU010000011.1"/>
</dbReference>
<feature type="signal peptide" evidence="1">
    <location>
        <begin position="1"/>
        <end position="24"/>
    </location>
</feature>
<reference evidence="3" key="1">
    <citation type="submission" date="2023-07" db="EMBL/GenBank/DDBJ databases">
        <title>Genome content predicts the carbon catabolic preferences of heterotrophic bacteria.</title>
        <authorList>
            <person name="Gralka M."/>
        </authorList>
    </citation>
    <scope>NUCLEOTIDE SEQUENCE</scope>
    <source>
        <strain evidence="3">G2M05</strain>
    </source>
</reference>
<evidence type="ECO:0000313" key="3">
    <source>
        <dbReference type="EMBL" id="MDO6543268.1"/>
    </source>
</evidence>
<feature type="chain" id="PRO_5043723351" evidence="1">
    <location>
        <begin position="25"/>
        <end position="208"/>
    </location>
</feature>
<feature type="domain" description="Ice-binding protein C-terminal" evidence="2">
    <location>
        <begin position="181"/>
        <end position="203"/>
    </location>
</feature>
<protein>
    <submittedName>
        <fullName evidence="3">PEP-CTERM sorting domain-containing protein</fullName>
    </submittedName>
</protein>
<gene>
    <name evidence="3" type="ORF">Q4568_12035</name>
</gene>
<evidence type="ECO:0000313" key="4">
    <source>
        <dbReference type="Proteomes" id="UP001170624"/>
    </source>
</evidence>
<sequence>MNIKTPLSVLAISLGLVLSQSANATIFVSDLGTAAPPASLGGFGMTAFGDDTRANFTDVISVDTPEGGSIGFDGPMSLREIGSGWATWSHGYTGDVYYTKGRQSVTIDLPDFTQAFYLYAEPEPFSVFSITAMSGGVQLALDIDGASGAKGWGFWEDASNYLDSITISSNIDFAVGEFGISVPEPATVALFGLGLAGLGFTRRRKQNA</sequence>
<organism evidence="3 4">
    <name type="scientific">Photobacterium sanguinicancri</name>
    <dbReference type="NCBI Taxonomy" id="875932"/>
    <lineage>
        <taxon>Bacteria</taxon>
        <taxon>Pseudomonadati</taxon>
        <taxon>Pseudomonadota</taxon>
        <taxon>Gammaproteobacteria</taxon>
        <taxon>Vibrionales</taxon>
        <taxon>Vibrionaceae</taxon>
        <taxon>Photobacterium</taxon>
    </lineage>
</organism>
<dbReference type="EMBL" id="JAUOPU010000011">
    <property type="protein sequence ID" value="MDO6543268.1"/>
    <property type="molecule type" value="Genomic_DNA"/>
</dbReference>
<accession>A0AAW7Y7L7</accession>
<dbReference type="Proteomes" id="UP001170624">
    <property type="component" value="Unassembled WGS sequence"/>
</dbReference>